<evidence type="ECO:0000313" key="2">
    <source>
        <dbReference type="EMBL" id="KAF4752680.1"/>
    </source>
</evidence>
<gene>
    <name evidence="2" type="ORF">FOZ63_021065</name>
</gene>
<feature type="chain" id="PRO_5029813881" evidence="1">
    <location>
        <begin position="20"/>
        <end position="219"/>
    </location>
</feature>
<reference evidence="2 3" key="1">
    <citation type="submission" date="2020-04" db="EMBL/GenBank/DDBJ databases">
        <title>Perkinsus olseni comparative genomics.</title>
        <authorList>
            <person name="Bogema D.R."/>
        </authorList>
    </citation>
    <scope>NUCLEOTIDE SEQUENCE [LARGE SCALE GENOMIC DNA]</scope>
    <source>
        <strain evidence="2 3">ATCC PRA-207</strain>
    </source>
</reference>
<sequence>MAVIHYSLIGLLSATLAEAAALRSTSSKIFPTPRSNVTEWKKAFMDQDIFIFEGHAGCDIMMGRFIVKSPSFSFALDKNAEVVKTTFKDEDGKEYEFVKEHHSGGFYGSVGRRCRGKKIVARGVQGGWELLEEAGLLPLTHLPPEAKEVLKENLEWDLKRHQLSKRNCLAMAEVILNNPPSGYKNRKPESWIPQFYRKNAHKMRDIVGDMKNARVIFSD</sequence>
<name>A0A7J6U7D9_PEROL</name>
<protein>
    <submittedName>
        <fullName evidence="2">Uncharacterized protein</fullName>
    </submittedName>
</protein>
<dbReference type="AlphaFoldDB" id="A0A7J6U7D9"/>
<proteinExistence type="predicted"/>
<accession>A0A7J6U7D9</accession>
<evidence type="ECO:0000313" key="3">
    <source>
        <dbReference type="Proteomes" id="UP000553632"/>
    </source>
</evidence>
<keyword evidence="3" id="KW-1185">Reference proteome</keyword>
<feature type="signal peptide" evidence="1">
    <location>
        <begin position="1"/>
        <end position="19"/>
    </location>
</feature>
<dbReference type="Proteomes" id="UP000553632">
    <property type="component" value="Unassembled WGS sequence"/>
</dbReference>
<comment type="caution">
    <text evidence="2">The sequence shown here is derived from an EMBL/GenBank/DDBJ whole genome shotgun (WGS) entry which is preliminary data.</text>
</comment>
<dbReference type="EMBL" id="JABANO010005910">
    <property type="protein sequence ID" value="KAF4752680.1"/>
    <property type="molecule type" value="Genomic_DNA"/>
</dbReference>
<organism evidence="2 3">
    <name type="scientific">Perkinsus olseni</name>
    <name type="common">Perkinsus atlanticus</name>
    <dbReference type="NCBI Taxonomy" id="32597"/>
    <lineage>
        <taxon>Eukaryota</taxon>
        <taxon>Sar</taxon>
        <taxon>Alveolata</taxon>
        <taxon>Perkinsozoa</taxon>
        <taxon>Perkinsea</taxon>
        <taxon>Perkinsida</taxon>
        <taxon>Perkinsidae</taxon>
        <taxon>Perkinsus</taxon>
    </lineage>
</organism>
<keyword evidence="1" id="KW-0732">Signal</keyword>
<evidence type="ECO:0000256" key="1">
    <source>
        <dbReference type="SAM" id="SignalP"/>
    </source>
</evidence>